<dbReference type="CDD" id="cd06257">
    <property type="entry name" value="DnaJ"/>
    <property type="match status" value="1"/>
</dbReference>
<gene>
    <name evidence="7" type="ORF">CAMP_LOCUS2890</name>
</gene>
<proteinExistence type="predicted"/>
<dbReference type="Gene3D" id="1.25.40.10">
    <property type="entry name" value="Tetratricopeptide repeat domain"/>
    <property type="match status" value="1"/>
</dbReference>
<evidence type="ECO:0000256" key="2">
    <source>
        <dbReference type="ARBA" id="ARBA00022729"/>
    </source>
</evidence>
<sequence length="326" mass="37281">MIAGIIEHQKWNAELFRKRAKCAEKAGDFKKAVRNLKQLIKLSPDSTDVMHEVSQISYKIGDFDDSLKMIRECLKLNPDHKQCFAFHKTIKKLVKGVDSVKSSIESQNWEDCLKTAAKTVKSFESAKSAMQILTLKCHRESGNNQQAILDATELLTSEKPSEVEIEILHHRALAYLEESEFDDAIQDVKKMLESDPDNQEFKELLRKAERAKAQAGKRDYYKILGVKRNAQKKEIVKAYRQLAQKWHPDNFKSEDEKKKAEKKFIDIAAAKEVLTDKEKREQFDNGIDPLDPEAQNQQHHGHHGGFPHGFNPFGGGGGGNFHFFYN</sequence>
<dbReference type="PROSITE" id="PS50005">
    <property type="entry name" value="TPR"/>
    <property type="match status" value="3"/>
</dbReference>
<dbReference type="PROSITE" id="PS50076">
    <property type="entry name" value="DNAJ_2"/>
    <property type="match status" value="1"/>
</dbReference>
<reference evidence="7" key="1">
    <citation type="submission" date="2022-11" db="EMBL/GenBank/DDBJ databases">
        <authorList>
            <person name="Kikuchi T."/>
        </authorList>
    </citation>
    <scope>NUCLEOTIDE SEQUENCE</scope>
    <source>
        <strain evidence="7">PS1010</strain>
    </source>
</reference>
<dbReference type="GO" id="GO:0034975">
    <property type="term" value="P:protein folding in endoplasmic reticulum"/>
    <property type="evidence" value="ECO:0007669"/>
    <property type="project" value="TreeGrafter"/>
</dbReference>
<dbReference type="SUPFAM" id="SSF46565">
    <property type="entry name" value="Chaperone J-domain"/>
    <property type="match status" value="1"/>
</dbReference>
<dbReference type="AlphaFoldDB" id="A0A9P1I8N1"/>
<dbReference type="Pfam" id="PF13181">
    <property type="entry name" value="TPR_8"/>
    <property type="match status" value="2"/>
</dbReference>
<dbReference type="InterPro" id="IPR001623">
    <property type="entry name" value="DnaJ_domain"/>
</dbReference>
<organism evidence="7 8">
    <name type="scientific">Caenorhabditis angaria</name>
    <dbReference type="NCBI Taxonomy" id="860376"/>
    <lineage>
        <taxon>Eukaryota</taxon>
        <taxon>Metazoa</taxon>
        <taxon>Ecdysozoa</taxon>
        <taxon>Nematoda</taxon>
        <taxon>Chromadorea</taxon>
        <taxon>Rhabditida</taxon>
        <taxon>Rhabditina</taxon>
        <taxon>Rhabditomorpha</taxon>
        <taxon>Rhabditoidea</taxon>
        <taxon>Rhabditidae</taxon>
        <taxon>Peloderinae</taxon>
        <taxon>Caenorhabditis</taxon>
    </lineage>
</organism>
<dbReference type="Proteomes" id="UP001152747">
    <property type="component" value="Unassembled WGS sequence"/>
</dbReference>
<dbReference type="PANTHER" id="PTHR44140:SF2">
    <property type="entry name" value="LD25575P"/>
    <property type="match status" value="1"/>
</dbReference>
<keyword evidence="8" id="KW-1185">Reference proteome</keyword>
<dbReference type="Pfam" id="PF13174">
    <property type="entry name" value="TPR_6"/>
    <property type="match status" value="1"/>
</dbReference>
<keyword evidence="2" id="KW-0732">Signal</keyword>
<dbReference type="SMART" id="SM00028">
    <property type="entry name" value="TPR"/>
    <property type="match status" value="3"/>
</dbReference>
<evidence type="ECO:0000256" key="4">
    <source>
        <dbReference type="PROSITE-ProRule" id="PRU00339"/>
    </source>
</evidence>
<dbReference type="SMART" id="SM00271">
    <property type="entry name" value="DnaJ"/>
    <property type="match status" value="1"/>
</dbReference>
<evidence type="ECO:0000256" key="3">
    <source>
        <dbReference type="ARBA" id="ARBA00022824"/>
    </source>
</evidence>
<dbReference type="Pfam" id="PF00226">
    <property type="entry name" value="DnaJ"/>
    <property type="match status" value="1"/>
</dbReference>
<accession>A0A9P1I8N1</accession>
<feature type="region of interest" description="Disordered" evidence="5">
    <location>
        <begin position="283"/>
        <end position="312"/>
    </location>
</feature>
<dbReference type="SUPFAM" id="SSF48452">
    <property type="entry name" value="TPR-like"/>
    <property type="match status" value="1"/>
</dbReference>
<evidence type="ECO:0000259" key="6">
    <source>
        <dbReference type="PROSITE" id="PS50076"/>
    </source>
</evidence>
<dbReference type="PANTHER" id="PTHR44140">
    <property type="entry name" value="LD25575P"/>
    <property type="match status" value="1"/>
</dbReference>
<dbReference type="GO" id="GO:0051787">
    <property type="term" value="F:misfolded protein binding"/>
    <property type="evidence" value="ECO:0007669"/>
    <property type="project" value="TreeGrafter"/>
</dbReference>
<feature type="domain" description="J" evidence="6">
    <location>
        <begin position="219"/>
        <end position="287"/>
    </location>
</feature>
<evidence type="ECO:0000313" key="8">
    <source>
        <dbReference type="Proteomes" id="UP001152747"/>
    </source>
</evidence>
<dbReference type="GO" id="GO:0005783">
    <property type="term" value="C:endoplasmic reticulum"/>
    <property type="evidence" value="ECO:0007669"/>
    <property type="project" value="UniProtKB-SubCell"/>
</dbReference>
<evidence type="ECO:0000313" key="7">
    <source>
        <dbReference type="EMBL" id="CAI5440253.1"/>
    </source>
</evidence>
<dbReference type="InterPro" id="IPR036869">
    <property type="entry name" value="J_dom_sf"/>
</dbReference>
<feature type="repeat" description="TPR" evidence="4">
    <location>
        <begin position="47"/>
        <end position="80"/>
    </location>
</feature>
<evidence type="ECO:0000256" key="1">
    <source>
        <dbReference type="ARBA" id="ARBA00004240"/>
    </source>
</evidence>
<comment type="caution">
    <text evidence="7">The sequence shown here is derived from an EMBL/GenBank/DDBJ whole genome shotgun (WGS) entry which is preliminary data.</text>
</comment>
<dbReference type="FunFam" id="1.10.287.110:FF:000015">
    <property type="entry name" value="dnaJ homolog subfamily C member 3"/>
    <property type="match status" value="1"/>
</dbReference>
<dbReference type="InterPro" id="IPR011990">
    <property type="entry name" value="TPR-like_helical_dom_sf"/>
</dbReference>
<protein>
    <recommendedName>
        <fullName evidence="6">J domain-containing protein</fullName>
    </recommendedName>
</protein>
<dbReference type="PRINTS" id="PR00625">
    <property type="entry name" value="JDOMAIN"/>
</dbReference>
<feature type="repeat" description="TPR" evidence="4">
    <location>
        <begin position="165"/>
        <end position="198"/>
    </location>
</feature>
<name>A0A9P1I8N1_9PELO</name>
<dbReference type="OrthoDB" id="1726119at2759"/>
<evidence type="ECO:0000256" key="5">
    <source>
        <dbReference type="SAM" id="MobiDB-lite"/>
    </source>
</evidence>
<comment type="subcellular location">
    <subcellularLocation>
        <location evidence="1">Endoplasmic reticulum</location>
    </subcellularLocation>
</comment>
<dbReference type="GO" id="GO:0051087">
    <property type="term" value="F:protein-folding chaperone binding"/>
    <property type="evidence" value="ECO:0007669"/>
    <property type="project" value="TreeGrafter"/>
</dbReference>
<feature type="repeat" description="TPR" evidence="4">
    <location>
        <begin position="13"/>
        <end position="46"/>
    </location>
</feature>
<dbReference type="InterPro" id="IPR019734">
    <property type="entry name" value="TPR_rpt"/>
</dbReference>
<keyword evidence="3" id="KW-0256">Endoplasmic reticulum</keyword>
<keyword evidence="4" id="KW-0802">TPR repeat</keyword>
<dbReference type="EMBL" id="CANHGI010000001">
    <property type="protein sequence ID" value="CAI5440253.1"/>
    <property type="molecule type" value="Genomic_DNA"/>
</dbReference>
<dbReference type="InterPro" id="IPR051727">
    <property type="entry name" value="DnaJ_C3_Co-chaperones"/>
</dbReference>
<dbReference type="Gene3D" id="1.10.287.110">
    <property type="entry name" value="DnaJ domain"/>
    <property type="match status" value="1"/>
</dbReference>